<dbReference type="Pfam" id="PF13424">
    <property type="entry name" value="TPR_12"/>
    <property type="match status" value="3"/>
</dbReference>
<dbReference type="InterPro" id="IPR011990">
    <property type="entry name" value="TPR-like_helical_dom_sf"/>
</dbReference>
<gene>
    <name evidence="4" type="ORF">CRP01_33400</name>
</gene>
<dbReference type="Pfam" id="PF12770">
    <property type="entry name" value="CHAT"/>
    <property type="match status" value="1"/>
</dbReference>
<dbReference type="PROSITE" id="PS50005">
    <property type="entry name" value="TPR"/>
    <property type="match status" value="3"/>
</dbReference>
<dbReference type="PANTHER" id="PTHR10098:SF108">
    <property type="entry name" value="TETRATRICOPEPTIDE REPEAT PROTEIN 28"/>
    <property type="match status" value="1"/>
</dbReference>
<name>A0A2D0N107_FLAN2</name>
<feature type="repeat" description="TPR" evidence="1">
    <location>
        <begin position="202"/>
        <end position="235"/>
    </location>
</feature>
<feature type="repeat" description="TPR" evidence="1">
    <location>
        <begin position="76"/>
        <end position="109"/>
    </location>
</feature>
<dbReference type="PANTHER" id="PTHR10098">
    <property type="entry name" value="RAPSYN-RELATED"/>
    <property type="match status" value="1"/>
</dbReference>
<keyword evidence="2" id="KW-0732">Signal</keyword>
<proteinExistence type="predicted"/>
<dbReference type="Proteomes" id="UP000223913">
    <property type="component" value="Unassembled WGS sequence"/>
</dbReference>
<organism evidence="4 5">
    <name type="scientific">Flavilitoribacter nigricans (strain ATCC 23147 / DSM 23189 / NBRC 102662 / NCIMB 1420 / SS-2)</name>
    <name type="common">Lewinella nigricans</name>
    <dbReference type="NCBI Taxonomy" id="1122177"/>
    <lineage>
        <taxon>Bacteria</taxon>
        <taxon>Pseudomonadati</taxon>
        <taxon>Bacteroidota</taxon>
        <taxon>Saprospiria</taxon>
        <taxon>Saprospirales</taxon>
        <taxon>Lewinellaceae</taxon>
        <taxon>Flavilitoribacter</taxon>
    </lineage>
</organism>
<reference evidence="4 5" key="1">
    <citation type="submission" date="2017-10" db="EMBL/GenBank/DDBJ databases">
        <title>The draft genome sequence of Lewinella nigricans NBRC 102662.</title>
        <authorList>
            <person name="Wang K."/>
        </authorList>
    </citation>
    <scope>NUCLEOTIDE SEQUENCE [LARGE SCALE GENOMIC DNA]</scope>
    <source>
        <strain evidence="4 5">NBRC 102662</strain>
    </source>
</reference>
<comment type="caution">
    <text evidence="4">The sequence shown here is derived from an EMBL/GenBank/DDBJ whole genome shotgun (WGS) entry which is preliminary data.</text>
</comment>
<evidence type="ECO:0000313" key="4">
    <source>
        <dbReference type="EMBL" id="PHN02232.1"/>
    </source>
</evidence>
<dbReference type="EMBL" id="PDUD01000043">
    <property type="protein sequence ID" value="PHN02232.1"/>
    <property type="molecule type" value="Genomic_DNA"/>
</dbReference>
<feature type="repeat" description="TPR" evidence="1">
    <location>
        <begin position="369"/>
        <end position="402"/>
    </location>
</feature>
<protein>
    <recommendedName>
        <fullName evidence="3">CHAT domain-containing protein</fullName>
    </recommendedName>
</protein>
<dbReference type="OrthoDB" id="9771112at2"/>
<evidence type="ECO:0000256" key="2">
    <source>
        <dbReference type="SAM" id="SignalP"/>
    </source>
</evidence>
<dbReference type="SUPFAM" id="SSF48452">
    <property type="entry name" value="TPR-like"/>
    <property type="match status" value="3"/>
</dbReference>
<feature type="chain" id="PRO_5013356624" description="CHAT domain-containing protein" evidence="2">
    <location>
        <begin position="26"/>
        <end position="975"/>
    </location>
</feature>
<dbReference type="InterPro" id="IPR019734">
    <property type="entry name" value="TPR_rpt"/>
</dbReference>
<feature type="signal peptide" evidence="2">
    <location>
        <begin position="1"/>
        <end position="25"/>
    </location>
</feature>
<evidence type="ECO:0000259" key="3">
    <source>
        <dbReference type="Pfam" id="PF12770"/>
    </source>
</evidence>
<dbReference type="SMART" id="SM00028">
    <property type="entry name" value="TPR"/>
    <property type="match status" value="8"/>
</dbReference>
<evidence type="ECO:0000313" key="5">
    <source>
        <dbReference type="Proteomes" id="UP000223913"/>
    </source>
</evidence>
<dbReference type="InterPro" id="IPR024983">
    <property type="entry name" value="CHAT_dom"/>
</dbReference>
<feature type="domain" description="CHAT" evidence="3">
    <location>
        <begin position="673"/>
        <end position="970"/>
    </location>
</feature>
<evidence type="ECO:0000256" key="1">
    <source>
        <dbReference type="PROSITE-ProRule" id="PRU00339"/>
    </source>
</evidence>
<keyword evidence="5" id="KW-1185">Reference proteome</keyword>
<dbReference type="AlphaFoldDB" id="A0A2D0N107"/>
<sequence length="975" mass="111617">MFKTPIMRAKSLVILCFLLVNTLHAQSPSDTINYRQFFLDVDQLIGQGNLDSALALTQRALQQYEAKPTGEQDIYAGLFQAAGVIYHYYGMYPEAKEKYDQALQIRKNYLGLYHVDMITSYLNLGGLASEFSKFEAALDLLDTAQLIIDRQTEPIPSLQANIFNNQGNTYAGMGQFRLAEDYYSRSLVIKDTLPGLLPNTRANAYVNLGTIFEEYGDFGKARDYYLIAKDILEKAYGTHIDLIQVHQNLGNVWFFQEQYHLAMTEFRKAEKIIRENFPEHPFMGQIYSNIANVQAERTELDTALYYDLQALDIWQRTFGDQPTIYSIITRIGLGNHLRLKKDWEASLRVYGEALHALQTMEGASIYTLANCYNHMGRVYSEQGDLPAALAHFTQAANTLSYDTLDLTLPIPWQASQDLEDALVNLGIAYNQRYRLTKDSNDLKKSGEFLTDAMIVKNGLRVNFADLTSKINLVQRNDLWSEWAVDTYQKLYLLTNDRHYLEAAFQFAEVGKSTLLFEAVRHKKEIQFEGVPDSLLQSEYDLKARLNYFYEKLIYSGSDESLSEDRARWNQEIFNLKRSYEELKADFANFHPGYFDLMYNLETVSLKQLQQSLPRDQAMIEYQVGDSTIFVFLVTTDEVRLIPIKYDFPLESWIEQVRKHITGTMPYNMDNFREPAHLLYQKLIRPLADELPERLVIVPDKKLGYIPFEALLTAMPKDNYVERWPFLINDHEISYNYSLTLLDAMKTIVHQDPSRQILAMAPFSGKDTVYLQLPNQSADTGQVIHKFLPLLYSKEEIDMFESEPQNQTVYGKAATKKKFMQEAPKCRILHLATHAEANSVQGENSFLVFAYTDQPDEQMLLHVRDLYGLQLNADLVVLSACETGIGELRQGEGIISLARAFSYAGAKSLITSLWKIDDQHTQQLMAGFYAYLNAGVSKDSSLRRAKLDYLKTHSGREAFPANWSGFVAIGDTSSIK</sequence>
<keyword evidence="1" id="KW-0802">TPR repeat</keyword>
<accession>A0A2D0N107</accession>
<dbReference type="Gene3D" id="1.25.40.10">
    <property type="entry name" value="Tetratricopeptide repeat domain"/>
    <property type="match status" value="3"/>
</dbReference>